<organism evidence="2 3">
    <name type="scientific">Rhodococcus opacus M213</name>
    <dbReference type="NCBI Taxonomy" id="1129896"/>
    <lineage>
        <taxon>Bacteria</taxon>
        <taxon>Bacillati</taxon>
        <taxon>Actinomycetota</taxon>
        <taxon>Actinomycetes</taxon>
        <taxon>Mycobacteriales</taxon>
        <taxon>Nocardiaceae</taxon>
        <taxon>Rhodococcus</taxon>
    </lineage>
</organism>
<accession>K8XXC0</accession>
<dbReference type="AlphaFoldDB" id="K8XXC0"/>
<keyword evidence="1" id="KW-1133">Transmembrane helix</keyword>
<keyword evidence="1" id="KW-0812">Transmembrane</keyword>
<reference evidence="2 3" key="1">
    <citation type="journal article" date="2013" name="Genome Announc.">
        <title>Draft Genome Sequence of Rhodococcus opacus Strain M213 Shows a Diverse Catabolic Potential.</title>
        <authorList>
            <person name="Pathak A."/>
            <person name="Green S.J."/>
            <person name="Ogram A."/>
            <person name="Chauhan A."/>
        </authorList>
    </citation>
    <scope>NUCLEOTIDE SEQUENCE [LARGE SCALE GENOMIC DNA]</scope>
    <source>
        <strain evidence="2 3">M213</strain>
    </source>
</reference>
<feature type="transmembrane region" description="Helical" evidence="1">
    <location>
        <begin position="6"/>
        <end position="29"/>
    </location>
</feature>
<proteinExistence type="predicted"/>
<dbReference type="EMBL" id="AJYC02000047">
    <property type="protein sequence ID" value="EKT81845.1"/>
    <property type="molecule type" value="Genomic_DNA"/>
</dbReference>
<keyword evidence="1" id="KW-0472">Membrane</keyword>
<comment type="caution">
    <text evidence="2">The sequence shown here is derived from an EMBL/GenBank/DDBJ whole genome shotgun (WGS) entry which is preliminary data.</text>
</comment>
<evidence type="ECO:0000313" key="2">
    <source>
        <dbReference type="EMBL" id="EKT81845.1"/>
    </source>
</evidence>
<gene>
    <name evidence="2" type="ORF">WSS_A15174</name>
</gene>
<dbReference type="RefSeq" id="WP_005257041.1">
    <property type="nucleotide sequence ID" value="NZ_AJYC02000047.1"/>
</dbReference>
<dbReference type="Proteomes" id="UP000005951">
    <property type="component" value="Unassembled WGS sequence"/>
</dbReference>
<sequence length="137" mass="15676">MVDAAWAGVVGAVVGGAIGSLTSLFAPLINWRVESKRIGLEHQNELEKLDRQRELDERNYKRGLIVQWRLGIASLSGEHTEALGTEWYETLRPKLDKDVRRYFERDRQTIIPDSEVRGAKNMLAEVVDEIEEKWGLD</sequence>
<name>K8XXC0_RHOOP</name>
<evidence type="ECO:0000313" key="3">
    <source>
        <dbReference type="Proteomes" id="UP000005951"/>
    </source>
</evidence>
<evidence type="ECO:0000256" key="1">
    <source>
        <dbReference type="SAM" id="Phobius"/>
    </source>
</evidence>
<protein>
    <submittedName>
        <fullName evidence="2">Uncharacterized protein</fullName>
    </submittedName>
</protein>